<name>A0A0F9EM68_9ZZZZ</name>
<dbReference type="EMBL" id="LAZR01036393">
    <property type="protein sequence ID" value="KKL24958.1"/>
    <property type="molecule type" value="Genomic_DNA"/>
</dbReference>
<protein>
    <submittedName>
        <fullName evidence="1">Uncharacterized protein</fullName>
    </submittedName>
</protein>
<reference evidence="1" key="1">
    <citation type="journal article" date="2015" name="Nature">
        <title>Complex archaea that bridge the gap between prokaryotes and eukaryotes.</title>
        <authorList>
            <person name="Spang A."/>
            <person name="Saw J.H."/>
            <person name="Jorgensen S.L."/>
            <person name="Zaremba-Niedzwiedzka K."/>
            <person name="Martijn J."/>
            <person name="Lind A.E."/>
            <person name="van Eijk R."/>
            <person name="Schleper C."/>
            <person name="Guy L."/>
            <person name="Ettema T.J."/>
        </authorList>
    </citation>
    <scope>NUCLEOTIDE SEQUENCE</scope>
</reference>
<accession>A0A0F9EM68</accession>
<evidence type="ECO:0000313" key="1">
    <source>
        <dbReference type="EMBL" id="KKL24958.1"/>
    </source>
</evidence>
<proteinExistence type="predicted"/>
<comment type="caution">
    <text evidence="1">The sequence shown here is derived from an EMBL/GenBank/DDBJ whole genome shotgun (WGS) entry which is preliminary data.</text>
</comment>
<organism evidence="1">
    <name type="scientific">marine sediment metagenome</name>
    <dbReference type="NCBI Taxonomy" id="412755"/>
    <lineage>
        <taxon>unclassified sequences</taxon>
        <taxon>metagenomes</taxon>
        <taxon>ecological metagenomes</taxon>
    </lineage>
</organism>
<gene>
    <name evidence="1" type="ORF">LCGC14_2410130</name>
</gene>
<sequence>MKNIENWKTLFGKEEQEQPEKAEEFLDRITGSWDKSLAYDFGAWDKVIELREEDGYNFWLVMKDSGSWCLYRSKIK</sequence>
<dbReference type="AlphaFoldDB" id="A0A0F9EM68"/>